<evidence type="ECO:0000313" key="2">
    <source>
        <dbReference type="EMBL" id="ACM06631.1"/>
    </source>
</evidence>
<keyword evidence="2" id="KW-0614">Plasmid</keyword>
<name>B9L4U3_THERP</name>
<dbReference type="EMBL" id="CP001276">
    <property type="protein sequence ID" value="ACM06631.1"/>
    <property type="molecule type" value="Genomic_DNA"/>
</dbReference>
<protein>
    <submittedName>
        <fullName evidence="2">Uncharacterized protein</fullName>
    </submittedName>
</protein>
<sequence length="43" mass="4741">MTHLRPCAGFAAGASDRSSRCLTIRAREPASSRRKRTLPRDNA</sequence>
<reference evidence="2 3" key="1">
    <citation type="journal article" date="2009" name="PLoS ONE">
        <title>Complete genome sequence of the aerobic CO-oxidizing thermophile Thermomicrobium roseum.</title>
        <authorList>
            <person name="Wu D."/>
            <person name="Raymond J."/>
            <person name="Wu M."/>
            <person name="Chatterji S."/>
            <person name="Ren Q."/>
            <person name="Graham J.E."/>
            <person name="Bryant D.A."/>
            <person name="Robb F."/>
            <person name="Colman A."/>
            <person name="Tallon L.J."/>
            <person name="Badger J.H."/>
            <person name="Madupu R."/>
            <person name="Ward N.L."/>
            <person name="Eisen J.A."/>
        </authorList>
    </citation>
    <scope>NUCLEOTIDE SEQUENCE [LARGE SCALE GENOMIC DNA]</scope>
    <source>
        <strain evidence="3">ATCC 27502 / DSM 5159 / P-2</strain>
        <plasmid evidence="2">unnamed</plasmid>
    </source>
</reference>
<proteinExistence type="predicted"/>
<dbReference type="HOGENOM" id="CLU_3240830_0_0_0"/>
<evidence type="ECO:0000313" key="3">
    <source>
        <dbReference type="Proteomes" id="UP000000447"/>
    </source>
</evidence>
<geneLocation type="plasmid" evidence="3">
    <name>Tros</name>
</geneLocation>
<dbReference type="Proteomes" id="UP000000447">
    <property type="component" value="Plasmid unnamed"/>
</dbReference>
<gene>
    <name evidence="2" type="ordered locus">trd_A0807</name>
</gene>
<evidence type="ECO:0000256" key="1">
    <source>
        <dbReference type="SAM" id="MobiDB-lite"/>
    </source>
</evidence>
<dbReference type="KEGG" id="tro:trd_A0807"/>
<organism evidence="2 3">
    <name type="scientific">Thermomicrobium roseum (strain ATCC 27502 / DSM 5159 / P-2)</name>
    <dbReference type="NCBI Taxonomy" id="309801"/>
    <lineage>
        <taxon>Bacteria</taxon>
        <taxon>Pseudomonadati</taxon>
        <taxon>Thermomicrobiota</taxon>
        <taxon>Thermomicrobia</taxon>
        <taxon>Thermomicrobiales</taxon>
        <taxon>Thermomicrobiaceae</taxon>
        <taxon>Thermomicrobium</taxon>
    </lineage>
</organism>
<feature type="region of interest" description="Disordered" evidence="1">
    <location>
        <begin position="1"/>
        <end position="43"/>
    </location>
</feature>
<dbReference type="AlphaFoldDB" id="B9L4U3"/>
<accession>B9L4U3</accession>
<keyword evidence="3" id="KW-1185">Reference proteome</keyword>